<name>A0A662ZDX6_9GAMM</name>
<gene>
    <name evidence="1" type="ORF">SAMN04487865_10648</name>
</gene>
<reference evidence="1 2" key="1">
    <citation type="submission" date="2016-10" db="EMBL/GenBank/DDBJ databases">
        <authorList>
            <person name="Varghese N."/>
            <person name="Submissions S."/>
        </authorList>
    </citation>
    <scope>NUCLEOTIDE SEQUENCE [LARGE SCALE GENOMIC DNA]</scope>
    <source>
        <strain evidence="1 2">22B</strain>
    </source>
</reference>
<dbReference type="InterPro" id="IPR035093">
    <property type="entry name" value="RelE/ParE_toxin_dom_sf"/>
</dbReference>
<dbReference type="EMBL" id="FOSF01000064">
    <property type="protein sequence ID" value="SFK38311.1"/>
    <property type="molecule type" value="Genomic_DNA"/>
</dbReference>
<evidence type="ECO:0000313" key="1">
    <source>
        <dbReference type="EMBL" id="SFK38311.1"/>
    </source>
</evidence>
<keyword evidence="2" id="KW-1185">Reference proteome</keyword>
<dbReference type="SUPFAM" id="SSF143011">
    <property type="entry name" value="RelE-like"/>
    <property type="match status" value="1"/>
</dbReference>
<protein>
    <submittedName>
        <fullName evidence="1">Proteic killer suppression protein</fullName>
    </submittedName>
</protein>
<evidence type="ECO:0000313" key="2">
    <source>
        <dbReference type="Proteomes" id="UP000243374"/>
    </source>
</evidence>
<sequence length="98" mass="11579">MDISYRTNKLEKVCTEASIAERKYGIEMAEKLQQRIDQIKAADSVETMIKFKIGRCHPLHQNRKEQYAMDLVHPYRLVFEKIGNITKIVKITEIVDYY</sequence>
<dbReference type="RefSeq" id="WP_074841525.1">
    <property type="nucleotide sequence ID" value="NZ_CP047056.1"/>
</dbReference>
<proteinExistence type="predicted"/>
<organism evidence="1 2">
    <name type="scientific">Succinivibrio dextrinosolvens</name>
    <dbReference type="NCBI Taxonomy" id="83771"/>
    <lineage>
        <taxon>Bacteria</taxon>
        <taxon>Pseudomonadati</taxon>
        <taxon>Pseudomonadota</taxon>
        <taxon>Gammaproteobacteria</taxon>
        <taxon>Aeromonadales</taxon>
        <taxon>Succinivibrionaceae</taxon>
        <taxon>Succinivibrio</taxon>
    </lineage>
</organism>
<dbReference type="AlphaFoldDB" id="A0A662ZDX6"/>
<dbReference type="Gene3D" id="3.30.2310.20">
    <property type="entry name" value="RelE-like"/>
    <property type="match status" value="1"/>
</dbReference>
<dbReference type="OrthoDB" id="9801102at2"/>
<dbReference type="Proteomes" id="UP000243374">
    <property type="component" value="Unassembled WGS sequence"/>
</dbReference>
<accession>A0A662ZDX6</accession>